<sequence>MSTTGDEAEEQVPEQTQDAPSGSEYEEEAERQEEDYDEESESEREGRFHGPDSSWRFYTKEERAIVSALDQAENNDLSAHLYNAHAWKQRLRDVERMRESLPWHTKNGWVQPEDNGKLPFLPPAAWTAWPLRPEDVPRSREQWGIPAIDPEEQSGTFTKVEPWRPSLNLHEEVKAVFLRTAKEAFRERERAVNVKKEGPPQKASEIPISSEATPTRSGSEQSEDDDESDEDQKSSQNGKKEEDEEEDVDMESVIDHKLVGEEYVSSFLLDDDIASSILEPTVNHVIAKFDDLLIGLHKSRLGHRQDRSRSRGSSANSRFRSKSRERPRSAASVPSKRKRAVSDNNFNDDNPTSEDVESDTEIRTGRKSQRESRRRMPAPRDWSEVLGIAAMVGWDQDVLDRAERRCAATFGEGMTMRIMPETSFGTSRDQIVEYVPDMIPPIDDWSENDIDSEEESEEPPSLACPEEFCPRHSEPYESAWRLREHLKKKHKLSKDEVNRLVPRVSAPTSQTRAKDRGEASGGEDEIIDDDTVAVEGGQETGAVRLDGFLQPINIRLHRSKDKQPRKRSASRRRVEDTSAE</sequence>
<name>A0A6A6C3L7_ZASCE</name>
<feature type="compositionally biased region" description="Acidic residues" evidence="1">
    <location>
        <begin position="24"/>
        <end position="42"/>
    </location>
</feature>
<feature type="domain" description="Rrn9" evidence="2">
    <location>
        <begin position="69"/>
        <end position="143"/>
    </location>
</feature>
<feature type="region of interest" description="Disordered" evidence="1">
    <location>
        <begin position="188"/>
        <end position="254"/>
    </location>
</feature>
<dbReference type="RefSeq" id="XP_033661361.1">
    <property type="nucleotide sequence ID" value="XM_033818734.1"/>
</dbReference>
<dbReference type="Pfam" id="PF10680">
    <property type="entry name" value="RRN9"/>
    <property type="match status" value="1"/>
</dbReference>
<protein>
    <recommendedName>
        <fullName evidence="2">Rrn9 domain-containing protein</fullName>
    </recommendedName>
</protein>
<evidence type="ECO:0000313" key="4">
    <source>
        <dbReference type="Proteomes" id="UP000799537"/>
    </source>
</evidence>
<feature type="compositionally biased region" description="Basic and acidic residues" evidence="1">
    <location>
        <begin position="360"/>
        <end position="371"/>
    </location>
</feature>
<feature type="compositionally biased region" description="Basic residues" evidence="1">
    <location>
        <begin position="555"/>
        <end position="571"/>
    </location>
</feature>
<feature type="region of interest" description="Disordered" evidence="1">
    <location>
        <begin position="492"/>
        <end position="580"/>
    </location>
</feature>
<feature type="region of interest" description="Disordered" evidence="1">
    <location>
        <begin position="439"/>
        <end position="469"/>
    </location>
</feature>
<evidence type="ECO:0000313" key="3">
    <source>
        <dbReference type="EMBL" id="KAF2160472.1"/>
    </source>
</evidence>
<evidence type="ECO:0000256" key="1">
    <source>
        <dbReference type="SAM" id="MobiDB-lite"/>
    </source>
</evidence>
<proteinExistence type="predicted"/>
<dbReference type="Proteomes" id="UP000799537">
    <property type="component" value="Unassembled WGS sequence"/>
</dbReference>
<feature type="compositionally biased region" description="Acidic residues" evidence="1">
    <location>
        <begin position="444"/>
        <end position="458"/>
    </location>
</feature>
<feature type="region of interest" description="Disordered" evidence="1">
    <location>
        <begin position="1"/>
        <end position="54"/>
    </location>
</feature>
<feature type="compositionally biased region" description="Acidic residues" evidence="1">
    <location>
        <begin position="521"/>
        <end position="532"/>
    </location>
</feature>
<reference evidence="3" key="1">
    <citation type="journal article" date="2020" name="Stud. Mycol.">
        <title>101 Dothideomycetes genomes: a test case for predicting lifestyles and emergence of pathogens.</title>
        <authorList>
            <person name="Haridas S."/>
            <person name="Albert R."/>
            <person name="Binder M."/>
            <person name="Bloem J."/>
            <person name="Labutti K."/>
            <person name="Salamov A."/>
            <person name="Andreopoulos B."/>
            <person name="Baker S."/>
            <person name="Barry K."/>
            <person name="Bills G."/>
            <person name="Bluhm B."/>
            <person name="Cannon C."/>
            <person name="Castanera R."/>
            <person name="Culley D."/>
            <person name="Daum C."/>
            <person name="Ezra D."/>
            <person name="Gonzalez J."/>
            <person name="Henrissat B."/>
            <person name="Kuo A."/>
            <person name="Liang C."/>
            <person name="Lipzen A."/>
            <person name="Lutzoni F."/>
            <person name="Magnuson J."/>
            <person name="Mondo S."/>
            <person name="Nolan M."/>
            <person name="Ohm R."/>
            <person name="Pangilinan J."/>
            <person name="Park H.-J."/>
            <person name="Ramirez L."/>
            <person name="Alfaro M."/>
            <person name="Sun H."/>
            <person name="Tritt A."/>
            <person name="Yoshinaga Y."/>
            <person name="Zwiers L.-H."/>
            <person name="Turgeon B."/>
            <person name="Goodwin S."/>
            <person name="Spatafora J."/>
            <person name="Crous P."/>
            <person name="Grigoriev I."/>
        </authorList>
    </citation>
    <scope>NUCLEOTIDE SEQUENCE</scope>
    <source>
        <strain evidence="3">ATCC 36951</strain>
    </source>
</reference>
<feature type="region of interest" description="Disordered" evidence="1">
    <location>
        <begin position="301"/>
        <end position="378"/>
    </location>
</feature>
<feature type="compositionally biased region" description="Acidic residues" evidence="1">
    <location>
        <begin position="1"/>
        <end position="12"/>
    </location>
</feature>
<dbReference type="InterPro" id="IPR019622">
    <property type="entry name" value="Rrn9_dom"/>
</dbReference>
<dbReference type="GeneID" id="54572006"/>
<gene>
    <name evidence="3" type="ORF">M409DRAFT_70438</name>
</gene>
<feature type="compositionally biased region" description="Acidic residues" evidence="1">
    <location>
        <begin position="242"/>
        <end position="252"/>
    </location>
</feature>
<accession>A0A6A6C3L7</accession>
<feature type="compositionally biased region" description="Basic and acidic residues" evidence="1">
    <location>
        <begin position="188"/>
        <end position="199"/>
    </location>
</feature>
<keyword evidence="4" id="KW-1185">Reference proteome</keyword>
<evidence type="ECO:0000259" key="2">
    <source>
        <dbReference type="Pfam" id="PF10680"/>
    </source>
</evidence>
<dbReference type="EMBL" id="ML993626">
    <property type="protein sequence ID" value="KAF2160472.1"/>
    <property type="molecule type" value="Genomic_DNA"/>
</dbReference>
<organism evidence="3 4">
    <name type="scientific">Zasmidium cellare ATCC 36951</name>
    <dbReference type="NCBI Taxonomy" id="1080233"/>
    <lineage>
        <taxon>Eukaryota</taxon>
        <taxon>Fungi</taxon>
        <taxon>Dikarya</taxon>
        <taxon>Ascomycota</taxon>
        <taxon>Pezizomycotina</taxon>
        <taxon>Dothideomycetes</taxon>
        <taxon>Dothideomycetidae</taxon>
        <taxon>Mycosphaerellales</taxon>
        <taxon>Mycosphaerellaceae</taxon>
        <taxon>Zasmidium</taxon>
    </lineage>
</organism>
<dbReference type="AlphaFoldDB" id="A0A6A6C3L7"/>
<dbReference type="OrthoDB" id="5412288at2759"/>
<feature type="compositionally biased region" description="Acidic residues" evidence="1">
    <location>
        <begin position="221"/>
        <end position="230"/>
    </location>
</feature>